<dbReference type="Proteomes" id="UP000179113">
    <property type="component" value="Unassembled WGS sequence"/>
</dbReference>
<evidence type="ECO:0000313" key="2">
    <source>
        <dbReference type="Proteomes" id="UP000179113"/>
    </source>
</evidence>
<gene>
    <name evidence="1" type="ORF">A2415_01600</name>
</gene>
<organism evidence="1 2">
    <name type="scientific">candidate division WWE3 bacterium RIFOXYC1_FULL_39_7</name>
    <dbReference type="NCBI Taxonomy" id="1802643"/>
    <lineage>
        <taxon>Bacteria</taxon>
        <taxon>Katanobacteria</taxon>
    </lineage>
</organism>
<reference evidence="1 2" key="1">
    <citation type="journal article" date="2016" name="Nat. Commun.">
        <title>Thousands of microbial genomes shed light on interconnected biogeochemical processes in an aquifer system.</title>
        <authorList>
            <person name="Anantharaman K."/>
            <person name="Brown C.T."/>
            <person name="Hug L.A."/>
            <person name="Sharon I."/>
            <person name="Castelle C.J."/>
            <person name="Probst A.J."/>
            <person name="Thomas B.C."/>
            <person name="Singh A."/>
            <person name="Wilkins M.J."/>
            <person name="Karaoz U."/>
            <person name="Brodie E.L."/>
            <person name="Williams K.H."/>
            <person name="Hubbard S.S."/>
            <person name="Banfield J.F."/>
        </authorList>
    </citation>
    <scope>NUCLEOTIDE SEQUENCE [LARGE SCALE GENOMIC DNA]</scope>
</reference>
<evidence type="ECO:0000313" key="1">
    <source>
        <dbReference type="EMBL" id="OGC70035.1"/>
    </source>
</evidence>
<accession>A0A1F4WKR6</accession>
<dbReference type="EMBL" id="MEWA01000011">
    <property type="protein sequence ID" value="OGC70035.1"/>
    <property type="molecule type" value="Genomic_DNA"/>
</dbReference>
<sequence>MPALTKVTESNLVNSVINPLKAVFNTDTAIKEFTAGYGIADIVFPYNFLTGDNLLSRNPLDNYYALLAYLSFKGLEDKTREELYVEFDYLSQTKVNSLIRLLLNYGYIAERAKNVFTRTDDDSSNPIKKIIAVEAKLSDYKNGLIQARRYKYFADECYVALSKDFSENIPINQFVESNIGLIIYDVYKGEIDKILYPQQPNNLLDFRYNSFAKELILSKLNAKVF</sequence>
<protein>
    <submittedName>
        <fullName evidence="1">Uncharacterized protein</fullName>
    </submittedName>
</protein>
<name>A0A1F4WKR6_UNCKA</name>
<comment type="caution">
    <text evidence="1">The sequence shown here is derived from an EMBL/GenBank/DDBJ whole genome shotgun (WGS) entry which is preliminary data.</text>
</comment>
<dbReference type="AlphaFoldDB" id="A0A1F4WKR6"/>
<proteinExistence type="predicted"/>